<evidence type="ECO:0000313" key="2">
    <source>
        <dbReference type="Proteomes" id="UP000675881"/>
    </source>
</evidence>
<dbReference type="EMBL" id="HG994584">
    <property type="protein sequence ID" value="CAF2955870.1"/>
    <property type="molecule type" value="Genomic_DNA"/>
</dbReference>
<dbReference type="Proteomes" id="UP000675881">
    <property type="component" value="Chromosome 5"/>
</dbReference>
<organism evidence="1 2">
    <name type="scientific">Lepeophtheirus salmonis</name>
    <name type="common">Salmon louse</name>
    <name type="synonym">Caligus salmonis</name>
    <dbReference type="NCBI Taxonomy" id="72036"/>
    <lineage>
        <taxon>Eukaryota</taxon>
        <taxon>Metazoa</taxon>
        <taxon>Ecdysozoa</taxon>
        <taxon>Arthropoda</taxon>
        <taxon>Crustacea</taxon>
        <taxon>Multicrustacea</taxon>
        <taxon>Hexanauplia</taxon>
        <taxon>Copepoda</taxon>
        <taxon>Siphonostomatoida</taxon>
        <taxon>Caligidae</taxon>
        <taxon>Lepeophtheirus</taxon>
    </lineage>
</organism>
<protein>
    <submittedName>
        <fullName evidence="1">(salmon louse) hypothetical protein</fullName>
    </submittedName>
</protein>
<gene>
    <name evidence="1" type="ORF">LSAA_10473</name>
</gene>
<evidence type="ECO:0000313" key="1">
    <source>
        <dbReference type="EMBL" id="CAF2955870.1"/>
    </source>
</evidence>
<sequence length="99" mass="11333">MSLENILWIVFRIYFDTDGIKTNCTFLPSQIPVQTTTGFWDLAIQVKPSGPSLKAHAWRFCSCCGCWPLVQRNIPSYPDWGHVEGHIQAEILVIRQNKV</sequence>
<keyword evidence="2" id="KW-1185">Reference proteome</keyword>
<dbReference type="AlphaFoldDB" id="A0A7R8CWU9"/>
<accession>A0A7R8CWU9</accession>
<proteinExistence type="predicted"/>
<reference evidence="1" key="1">
    <citation type="submission" date="2021-02" db="EMBL/GenBank/DDBJ databases">
        <authorList>
            <person name="Bekaert M."/>
        </authorList>
    </citation>
    <scope>NUCLEOTIDE SEQUENCE</scope>
    <source>
        <strain evidence="1">IoA-00</strain>
    </source>
</reference>
<name>A0A7R8CWU9_LEPSM</name>